<dbReference type="GO" id="GO:0000428">
    <property type="term" value="C:DNA-directed RNA polymerase complex"/>
    <property type="evidence" value="ECO:0007669"/>
    <property type="project" value="UniProtKB-KW"/>
</dbReference>
<protein>
    <submittedName>
        <fullName evidence="1">DNA-directed RNA polymerase subunit F</fullName>
    </submittedName>
</protein>
<accession>A0A840CQ16</accession>
<sequence>MRIAMNFKAKLSERIGMDDIHEILRLTQQSDKRKQELYDLVIGEDEKIGYHAAWIFTHFSLEANKWLYEKQDELIDEVMTCEHGGKRRVVLNLLYKQPLADPPRVDFLDFCLERMLSVKELPGVQSLCMKIAYELCRIIPELTQELKTTLEMMEGELCPAIRSVRKNILKAIPKGKSLQKY</sequence>
<keyword evidence="2" id="KW-1185">Reference proteome</keyword>
<evidence type="ECO:0000313" key="1">
    <source>
        <dbReference type="EMBL" id="MBB4038110.1"/>
    </source>
</evidence>
<comment type="caution">
    <text evidence="1">The sequence shown here is derived from an EMBL/GenBank/DDBJ whole genome shotgun (WGS) entry which is preliminary data.</text>
</comment>
<reference evidence="1 2" key="1">
    <citation type="submission" date="2020-08" db="EMBL/GenBank/DDBJ databases">
        <title>Genomic Encyclopedia of Type Strains, Phase IV (KMG-IV): sequencing the most valuable type-strain genomes for metagenomic binning, comparative biology and taxonomic classification.</title>
        <authorList>
            <person name="Goeker M."/>
        </authorList>
    </citation>
    <scope>NUCLEOTIDE SEQUENCE [LARGE SCALE GENOMIC DNA]</scope>
    <source>
        <strain evidence="1 2">DSM 104969</strain>
    </source>
</reference>
<keyword evidence="1" id="KW-0804">Transcription</keyword>
<dbReference type="AlphaFoldDB" id="A0A840CQ16"/>
<name>A0A840CQ16_9BACT</name>
<evidence type="ECO:0000313" key="2">
    <source>
        <dbReference type="Proteomes" id="UP000555103"/>
    </source>
</evidence>
<proteinExistence type="predicted"/>
<keyword evidence="1" id="KW-0240">DNA-directed RNA polymerase</keyword>
<gene>
    <name evidence="1" type="ORF">GGR21_004039</name>
</gene>
<organism evidence="1 2">
    <name type="scientific">Dysgonomonas hofstadii</name>
    <dbReference type="NCBI Taxonomy" id="637886"/>
    <lineage>
        <taxon>Bacteria</taxon>
        <taxon>Pseudomonadati</taxon>
        <taxon>Bacteroidota</taxon>
        <taxon>Bacteroidia</taxon>
        <taxon>Bacteroidales</taxon>
        <taxon>Dysgonomonadaceae</taxon>
        <taxon>Dysgonomonas</taxon>
    </lineage>
</organism>
<dbReference type="Proteomes" id="UP000555103">
    <property type="component" value="Unassembled WGS sequence"/>
</dbReference>
<dbReference type="EMBL" id="JACIEP010000023">
    <property type="protein sequence ID" value="MBB4038110.1"/>
    <property type="molecule type" value="Genomic_DNA"/>
</dbReference>